<feature type="region of interest" description="Disordered" evidence="6">
    <location>
        <begin position="9"/>
        <end position="33"/>
    </location>
</feature>
<dbReference type="Gene3D" id="1.20.120.1080">
    <property type="match status" value="1"/>
</dbReference>
<dbReference type="PROSITE" id="PS51194">
    <property type="entry name" value="HELICASE_CTER"/>
    <property type="match status" value="1"/>
</dbReference>
<evidence type="ECO:0000313" key="10">
    <source>
        <dbReference type="Proteomes" id="UP000053328"/>
    </source>
</evidence>
<keyword evidence="2" id="KW-0547">Nucleotide-binding</keyword>
<comment type="similarity">
    <text evidence="1">Belongs to the DEAD box helicase family. DEAH subfamily.</text>
</comment>
<evidence type="ECO:0000256" key="6">
    <source>
        <dbReference type="SAM" id="MobiDB-lite"/>
    </source>
</evidence>
<evidence type="ECO:0000256" key="1">
    <source>
        <dbReference type="ARBA" id="ARBA00008792"/>
    </source>
</evidence>
<dbReference type="GO" id="GO:0004386">
    <property type="term" value="F:helicase activity"/>
    <property type="evidence" value="ECO:0007669"/>
    <property type="project" value="UniProtKB-KW"/>
</dbReference>
<dbReference type="Pfam" id="PF21010">
    <property type="entry name" value="HA2_C"/>
    <property type="match status" value="1"/>
</dbReference>
<dbReference type="VEuPathDB" id="FungiDB:PV08_02388"/>
<dbReference type="Proteomes" id="UP000053328">
    <property type="component" value="Unassembled WGS sequence"/>
</dbReference>
<dbReference type="InterPro" id="IPR011545">
    <property type="entry name" value="DEAD/DEAH_box_helicase_dom"/>
</dbReference>
<dbReference type="OrthoDB" id="10253254at2759"/>
<dbReference type="SMART" id="SM00487">
    <property type="entry name" value="DEXDc"/>
    <property type="match status" value="1"/>
</dbReference>
<dbReference type="GO" id="GO:0016787">
    <property type="term" value="F:hydrolase activity"/>
    <property type="evidence" value="ECO:0007669"/>
    <property type="project" value="UniProtKB-KW"/>
</dbReference>
<accession>A0A0D1YS91</accession>
<evidence type="ECO:0000259" key="8">
    <source>
        <dbReference type="PROSITE" id="PS51194"/>
    </source>
</evidence>
<keyword evidence="3" id="KW-0378">Hydrolase</keyword>
<sequence length="694" mass="77791">MDSIARNQLTAADIRRLEDGPQNPLTDKPWPSNHQEILNTRRRLPVYGKYEEILGVYHQSQVMILSSDTGSGKSTQVPQLLVYDEWASGLQVACTQPRRLAARELADRVADEMGVIYGEEVGSHVRFEPKTGKKTRLVYMTEGILLRKAIGTDKNLKDFACVIIDEAHERTANTDLLLALLKGIVARRQDFRVIIMSATIDADEFKRYFNDCPLLHVPGRSYDVEQHYLELGNEQPDCIVSCARSAAQIHHEDGPGDILIFMPGEDEIAGVCEILRLNTTNLTVFPLHSSLPQAMQKQALEECQTRKCIVATNIAETSLTIDGIVYVIDSGLSRQEVYNPRLQMHMLQVRTISQASARQRAGRAGRTQKGVCFRVYTQAAFDNFIPSTRPGILCQQLESTILTLAAAGHSKVMDFDWISPPHPESVSRAAYNLHKWEFLSVDGALTPSGIHAAKCPLDPMWYRALVVATAHGCTMDILDLASISSVQGSIFTRPKKFQQVADIRKNKWAHPSSDHLALLNAFHAFENAWEERNNPGVDLDKWCFDNFLNRRVLEEVAQIRKDLIGFLRLVKMKPTRASITNSVSIRKTLAIAFCTHLAILFKNDEYRTVPGNSPGLLEPTSGLNGRGSQWIVFSTYRLSGVKPYFQPATAIDPEWLVEQHIFKTEDLPKKGDGTFRQQWAKESLDKAGARAQAD</sequence>
<gene>
    <name evidence="9" type="ORF">PV08_02388</name>
</gene>
<dbReference type="InterPro" id="IPR027417">
    <property type="entry name" value="P-loop_NTPase"/>
</dbReference>
<feature type="domain" description="Helicase ATP-binding" evidence="7">
    <location>
        <begin position="54"/>
        <end position="218"/>
    </location>
</feature>
<dbReference type="STRING" id="91928.A0A0D1YS91"/>
<evidence type="ECO:0000256" key="5">
    <source>
        <dbReference type="ARBA" id="ARBA00022840"/>
    </source>
</evidence>
<dbReference type="InterPro" id="IPR007502">
    <property type="entry name" value="Helicase-assoc_dom"/>
</dbReference>
<dbReference type="GO" id="GO:1990904">
    <property type="term" value="C:ribonucleoprotein complex"/>
    <property type="evidence" value="ECO:0007669"/>
    <property type="project" value="UniProtKB-ARBA"/>
</dbReference>
<dbReference type="PROSITE" id="PS51192">
    <property type="entry name" value="HELICASE_ATP_BIND_1"/>
    <property type="match status" value="1"/>
</dbReference>
<dbReference type="GO" id="GO:0003723">
    <property type="term" value="F:RNA binding"/>
    <property type="evidence" value="ECO:0007669"/>
    <property type="project" value="TreeGrafter"/>
</dbReference>
<dbReference type="HOGENOM" id="CLU_001832_5_11_1"/>
<proteinExistence type="inferred from homology"/>
<reference evidence="9 10" key="1">
    <citation type="submission" date="2015-01" db="EMBL/GenBank/DDBJ databases">
        <title>The Genome Sequence of Exophiala spinifera CBS89968.</title>
        <authorList>
            <consortium name="The Broad Institute Genomics Platform"/>
            <person name="Cuomo C."/>
            <person name="de Hoog S."/>
            <person name="Gorbushina A."/>
            <person name="Stielow B."/>
            <person name="Teixiera M."/>
            <person name="Abouelleil A."/>
            <person name="Chapman S.B."/>
            <person name="Priest M."/>
            <person name="Young S.K."/>
            <person name="Wortman J."/>
            <person name="Nusbaum C."/>
            <person name="Birren B."/>
        </authorList>
    </citation>
    <scope>NUCLEOTIDE SEQUENCE [LARGE SCALE GENOMIC DNA]</scope>
    <source>
        <strain evidence="9 10">CBS 89968</strain>
    </source>
</reference>
<dbReference type="Pfam" id="PF00270">
    <property type="entry name" value="DEAD"/>
    <property type="match status" value="1"/>
</dbReference>
<dbReference type="InterPro" id="IPR002464">
    <property type="entry name" value="DNA/RNA_helicase_DEAH_CS"/>
</dbReference>
<dbReference type="Pfam" id="PF00271">
    <property type="entry name" value="Helicase_C"/>
    <property type="match status" value="1"/>
</dbReference>
<dbReference type="SMART" id="SM00847">
    <property type="entry name" value="HA2"/>
    <property type="match status" value="1"/>
</dbReference>
<evidence type="ECO:0008006" key="11">
    <source>
        <dbReference type="Google" id="ProtNLM"/>
    </source>
</evidence>
<dbReference type="PANTHER" id="PTHR18934">
    <property type="entry name" value="ATP-DEPENDENT RNA HELICASE"/>
    <property type="match status" value="1"/>
</dbReference>
<protein>
    <recommendedName>
        <fullName evidence="11">Pre-mRNA-splicing factor ATP-dependent RNA helicase PRP43</fullName>
    </recommendedName>
</protein>
<keyword evidence="4" id="KW-0347">Helicase</keyword>
<dbReference type="RefSeq" id="XP_016238317.1">
    <property type="nucleotide sequence ID" value="XM_016376747.1"/>
</dbReference>
<dbReference type="InterPro" id="IPR014001">
    <property type="entry name" value="Helicase_ATP-bd"/>
</dbReference>
<dbReference type="CDD" id="cd17917">
    <property type="entry name" value="DEXHc_RHA-like"/>
    <property type="match status" value="1"/>
</dbReference>
<name>A0A0D1YS91_9EURO</name>
<dbReference type="EMBL" id="KN847493">
    <property type="protein sequence ID" value="KIW18101.1"/>
    <property type="molecule type" value="Genomic_DNA"/>
</dbReference>
<keyword evidence="5" id="KW-0067">ATP-binding</keyword>
<organism evidence="9 10">
    <name type="scientific">Exophiala spinifera</name>
    <dbReference type="NCBI Taxonomy" id="91928"/>
    <lineage>
        <taxon>Eukaryota</taxon>
        <taxon>Fungi</taxon>
        <taxon>Dikarya</taxon>
        <taxon>Ascomycota</taxon>
        <taxon>Pezizomycotina</taxon>
        <taxon>Eurotiomycetes</taxon>
        <taxon>Chaetothyriomycetidae</taxon>
        <taxon>Chaetothyriales</taxon>
        <taxon>Herpotrichiellaceae</taxon>
        <taxon>Exophiala</taxon>
    </lineage>
</organism>
<dbReference type="AlphaFoldDB" id="A0A0D1YS91"/>
<dbReference type="GO" id="GO:0005524">
    <property type="term" value="F:ATP binding"/>
    <property type="evidence" value="ECO:0007669"/>
    <property type="project" value="UniProtKB-KW"/>
</dbReference>
<dbReference type="CDD" id="cd18791">
    <property type="entry name" value="SF2_C_RHA"/>
    <property type="match status" value="1"/>
</dbReference>
<dbReference type="GeneID" id="27329471"/>
<dbReference type="PROSITE" id="PS00690">
    <property type="entry name" value="DEAH_ATP_HELICASE"/>
    <property type="match status" value="1"/>
</dbReference>
<evidence type="ECO:0000256" key="4">
    <source>
        <dbReference type="ARBA" id="ARBA00022806"/>
    </source>
</evidence>
<evidence type="ECO:0000256" key="3">
    <source>
        <dbReference type="ARBA" id="ARBA00022801"/>
    </source>
</evidence>
<evidence type="ECO:0000313" key="9">
    <source>
        <dbReference type="EMBL" id="KIW18101.1"/>
    </source>
</evidence>
<dbReference type="SUPFAM" id="SSF52540">
    <property type="entry name" value="P-loop containing nucleoside triphosphate hydrolases"/>
    <property type="match status" value="1"/>
</dbReference>
<dbReference type="Gene3D" id="3.40.50.300">
    <property type="entry name" value="P-loop containing nucleotide triphosphate hydrolases"/>
    <property type="match status" value="2"/>
</dbReference>
<dbReference type="PANTHER" id="PTHR18934:SF99">
    <property type="entry name" value="ATP-DEPENDENT RNA HELICASE DHX37-RELATED"/>
    <property type="match status" value="1"/>
</dbReference>
<dbReference type="SMART" id="SM00490">
    <property type="entry name" value="HELICc"/>
    <property type="match status" value="1"/>
</dbReference>
<feature type="domain" description="Helicase C-terminal" evidence="8">
    <location>
        <begin position="223"/>
        <end position="405"/>
    </location>
</feature>
<dbReference type="InterPro" id="IPR001650">
    <property type="entry name" value="Helicase_C-like"/>
</dbReference>
<keyword evidence="10" id="KW-1185">Reference proteome</keyword>
<evidence type="ECO:0000256" key="2">
    <source>
        <dbReference type="ARBA" id="ARBA00022741"/>
    </source>
</evidence>
<evidence type="ECO:0000259" key="7">
    <source>
        <dbReference type="PROSITE" id="PS51192"/>
    </source>
</evidence>